<organism evidence="1">
    <name type="scientific">Klebsiella pneumoniae</name>
    <dbReference type="NCBI Taxonomy" id="573"/>
    <lineage>
        <taxon>Bacteria</taxon>
        <taxon>Pseudomonadati</taxon>
        <taxon>Pseudomonadota</taxon>
        <taxon>Gammaproteobacteria</taxon>
        <taxon>Enterobacterales</taxon>
        <taxon>Enterobacteriaceae</taxon>
        <taxon>Klebsiella/Raoultella group</taxon>
        <taxon>Klebsiella</taxon>
        <taxon>Klebsiella pneumoniae complex</taxon>
    </lineage>
</organism>
<dbReference type="AlphaFoldDB" id="A0A1J0QZH1"/>
<keyword evidence="1" id="KW-0614">Plasmid</keyword>
<name>A0A1J0QZH1_KLEPN</name>
<geneLocation type="plasmid" evidence="1">
    <name>unnamed</name>
</geneLocation>
<evidence type="ECO:0000313" key="1">
    <source>
        <dbReference type="EMBL" id="APD70652.1"/>
    </source>
</evidence>
<proteinExistence type="predicted"/>
<protein>
    <submittedName>
        <fullName evidence="1">Uncharacterized protein</fullName>
    </submittedName>
</protein>
<dbReference type="EMBL" id="KX029332">
    <property type="protein sequence ID" value="APD70652.1"/>
    <property type="molecule type" value="Genomic_DNA"/>
</dbReference>
<sequence>MECLAKMMSVIEFVRCIKATPGSTTEKSNFPEQVTFW</sequence>
<reference evidence="1" key="1">
    <citation type="submission" date="2016-04" db="EMBL/GenBank/DDBJ databases">
        <title>Complete sequences of multidrug resistance plasmids bearing rmtG16S ribosomal RNA methyltransferase genes.</title>
        <authorList>
            <person name="Bueno M.F.C."/>
            <person name="Francisco G.R."/>
            <person name="Doi Y."/>
            <person name="Garcia D.O."/>
        </authorList>
    </citation>
    <scope>NUCLEOTIDE SEQUENCE</scope>
    <source>
        <strain evidence="1">Kp84/11</strain>
        <plasmid evidence="1">unnamed</plasmid>
    </source>
</reference>
<accession>A0A1J0QZH1</accession>